<organism evidence="1 2">
    <name type="scientific">Tetragonisca angustula</name>
    <dbReference type="NCBI Taxonomy" id="166442"/>
    <lineage>
        <taxon>Eukaryota</taxon>
        <taxon>Metazoa</taxon>
        <taxon>Ecdysozoa</taxon>
        <taxon>Arthropoda</taxon>
        <taxon>Hexapoda</taxon>
        <taxon>Insecta</taxon>
        <taxon>Pterygota</taxon>
        <taxon>Neoptera</taxon>
        <taxon>Endopterygota</taxon>
        <taxon>Hymenoptera</taxon>
        <taxon>Apocrita</taxon>
        <taxon>Aculeata</taxon>
        <taxon>Apoidea</taxon>
        <taxon>Anthophila</taxon>
        <taxon>Apidae</taxon>
        <taxon>Tetragonisca</taxon>
    </lineage>
</organism>
<evidence type="ECO:0000313" key="1">
    <source>
        <dbReference type="EMBL" id="KAK9298085.1"/>
    </source>
</evidence>
<proteinExistence type="predicted"/>
<dbReference type="AlphaFoldDB" id="A0AAW0ZKC0"/>
<reference evidence="1 2" key="1">
    <citation type="submission" date="2024-05" db="EMBL/GenBank/DDBJ databases">
        <title>The nuclear and mitochondrial genome assemblies of Tetragonisca angustula (Apidae: Meliponini), a tiny yet remarkable pollinator in the Neotropics.</title>
        <authorList>
            <person name="Ferrari R."/>
            <person name="Ricardo P.C."/>
            <person name="Dias F.C."/>
            <person name="Araujo N.S."/>
            <person name="Soares D.O."/>
            <person name="Zhou Q.-S."/>
            <person name="Zhu C.-D."/>
            <person name="Coutinho L."/>
            <person name="Airas M.C."/>
            <person name="Batista T.M."/>
        </authorList>
    </citation>
    <scope>NUCLEOTIDE SEQUENCE [LARGE SCALE GENOMIC DNA]</scope>
    <source>
        <strain evidence="1">ASF017062</strain>
        <tissue evidence="1">Abdomen</tissue>
    </source>
</reference>
<sequence>MIVRFPAFSSIVHLSPRDPSWKRQNFERPVIALLETTLAPLCRALTSSAEACMCIVMALILLFTRHQQPLEKNVATFHTVLPSSDTAKNGGRSIRARWGIASSVSGLSDTKAFGLWKVIRYFASSC</sequence>
<evidence type="ECO:0000313" key="2">
    <source>
        <dbReference type="Proteomes" id="UP001432146"/>
    </source>
</evidence>
<gene>
    <name evidence="1" type="ORF">QLX08_008417</name>
</gene>
<dbReference type="EMBL" id="JAWNGG020000181">
    <property type="protein sequence ID" value="KAK9298085.1"/>
    <property type="molecule type" value="Genomic_DNA"/>
</dbReference>
<keyword evidence="2" id="KW-1185">Reference proteome</keyword>
<comment type="caution">
    <text evidence="1">The sequence shown here is derived from an EMBL/GenBank/DDBJ whole genome shotgun (WGS) entry which is preliminary data.</text>
</comment>
<protein>
    <submittedName>
        <fullName evidence="1">Uncharacterized protein</fullName>
    </submittedName>
</protein>
<dbReference type="Proteomes" id="UP001432146">
    <property type="component" value="Unassembled WGS sequence"/>
</dbReference>
<name>A0AAW0ZKC0_9HYME</name>
<accession>A0AAW0ZKC0</accession>